<feature type="domain" description="ABM" evidence="1">
    <location>
        <begin position="4"/>
        <end position="98"/>
    </location>
</feature>
<protein>
    <submittedName>
        <fullName evidence="2">Quinol monooxygenase</fullName>
        <ecNumber evidence="2">1.-.-.-</ecNumber>
    </submittedName>
</protein>
<keyword evidence="2" id="KW-0503">Monooxygenase</keyword>
<reference evidence="2" key="1">
    <citation type="submission" date="2023-01" db="EMBL/GenBank/DDBJ databases">
        <title>Vibrio sp. CB1-14 genome sequencing.</title>
        <authorList>
            <person name="Otstavnykh N."/>
            <person name="Isaeva M."/>
            <person name="Meleshko D."/>
        </authorList>
    </citation>
    <scope>NUCLEOTIDE SEQUENCE</scope>
    <source>
        <strain evidence="2">CB1-14</strain>
    </source>
</reference>
<keyword evidence="2" id="KW-0560">Oxidoreductase</keyword>
<dbReference type="SUPFAM" id="SSF54909">
    <property type="entry name" value="Dimeric alpha+beta barrel"/>
    <property type="match status" value="1"/>
</dbReference>
<evidence type="ECO:0000313" key="2">
    <source>
        <dbReference type="EMBL" id="XCD18024.1"/>
    </source>
</evidence>
<sequence>MSKTILKGHIEVPEDELSVVIEVLHKHRALTYAEPGCLVFTVEQDVKQPTRFSVYEEFVDKAAFEHHQARVADSDWGRVTGNVKRFYEVITDEEFEPV</sequence>
<dbReference type="KEGG" id="vck:PG915_22360"/>
<evidence type="ECO:0000259" key="1">
    <source>
        <dbReference type="PROSITE" id="PS51725"/>
    </source>
</evidence>
<dbReference type="InterPro" id="IPR011008">
    <property type="entry name" value="Dimeric_a/b-barrel"/>
</dbReference>
<dbReference type="Gene3D" id="3.30.70.100">
    <property type="match status" value="1"/>
</dbReference>
<proteinExistence type="predicted"/>
<dbReference type="EMBL" id="CP115921">
    <property type="protein sequence ID" value="XCD18024.1"/>
    <property type="molecule type" value="Genomic_DNA"/>
</dbReference>
<dbReference type="RefSeq" id="WP_353499181.1">
    <property type="nucleotide sequence ID" value="NZ_CP115921.1"/>
</dbReference>
<dbReference type="Pfam" id="PF03992">
    <property type="entry name" value="ABM"/>
    <property type="match status" value="1"/>
</dbReference>
<dbReference type="EC" id="1.-.-.-" evidence="2"/>
<dbReference type="InterPro" id="IPR007138">
    <property type="entry name" value="ABM_dom"/>
</dbReference>
<gene>
    <name evidence="2" type="ORF">PG915_22360</name>
</gene>
<accession>A0AAU8BMU8</accession>
<dbReference type="PROSITE" id="PS51725">
    <property type="entry name" value="ABM"/>
    <property type="match status" value="1"/>
</dbReference>
<dbReference type="GO" id="GO:0004497">
    <property type="term" value="F:monooxygenase activity"/>
    <property type="evidence" value="ECO:0007669"/>
    <property type="project" value="UniProtKB-KW"/>
</dbReference>
<dbReference type="AlphaFoldDB" id="A0AAU8BMU8"/>
<name>A0AAU8BMU8_9VIBR</name>
<organism evidence="2">
    <name type="scientific">Vibrio chaetopteri</name>
    <dbReference type="NCBI Taxonomy" id="3016528"/>
    <lineage>
        <taxon>Bacteria</taxon>
        <taxon>Pseudomonadati</taxon>
        <taxon>Pseudomonadota</taxon>
        <taxon>Gammaproteobacteria</taxon>
        <taxon>Vibrionales</taxon>
        <taxon>Vibrionaceae</taxon>
        <taxon>Vibrio</taxon>
    </lineage>
</organism>